<name>A0ABN6QVS6_STRNI</name>
<dbReference type="EMBL" id="AP026073">
    <property type="protein sequence ID" value="BDM70165.1"/>
    <property type="molecule type" value="Genomic_DNA"/>
</dbReference>
<accession>A0ABN6QVS6</accession>
<evidence type="ECO:0000313" key="2">
    <source>
        <dbReference type="EMBL" id="BDM70165.1"/>
    </source>
</evidence>
<protein>
    <submittedName>
        <fullName evidence="2">Uncharacterized protein</fullName>
    </submittedName>
</protein>
<proteinExistence type="predicted"/>
<evidence type="ECO:0000313" key="3">
    <source>
        <dbReference type="Proteomes" id="UP001059597"/>
    </source>
</evidence>
<feature type="region of interest" description="Disordered" evidence="1">
    <location>
        <begin position="42"/>
        <end position="73"/>
    </location>
</feature>
<sequence length="127" mass="13199">MGESEALPRDDFEVVNSALSDNCQLAEELRCTKCGVITTQADTRGGDGHWPASTSRPTVTGAHLGSANADDSADSTLDEIQDCTCVEFCDEDPKTACGLSGRRHVHPASQGAGFGPCPAHPDAPGDL</sequence>
<keyword evidence="3" id="KW-1185">Reference proteome</keyword>
<evidence type="ECO:0000256" key="1">
    <source>
        <dbReference type="SAM" id="MobiDB-lite"/>
    </source>
</evidence>
<reference evidence="2" key="1">
    <citation type="submission" date="2022-06" db="EMBL/GenBank/DDBJ databases">
        <title>Complete genome sequence of Streptomyces nigrescens HEK616.</title>
        <authorList>
            <person name="Asamizu S."/>
            <person name="Onaka H."/>
        </authorList>
    </citation>
    <scope>NUCLEOTIDE SEQUENCE</scope>
    <source>
        <strain evidence="2">HEK616</strain>
    </source>
</reference>
<gene>
    <name evidence="2" type="ORF">HEK616_36520</name>
</gene>
<organism evidence="2 3">
    <name type="scientific">Streptomyces nigrescens</name>
    <dbReference type="NCBI Taxonomy" id="1920"/>
    <lineage>
        <taxon>Bacteria</taxon>
        <taxon>Bacillati</taxon>
        <taxon>Actinomycetota</taxon>
        <taxon>Actinomycetes</taxon>
        <taxon>Kitasatosporales</taxon>
        <taxon>Streptomycetaceae</taxon>
        <taxon>Streptomyces</taxon>
    </lineage>
</organism>
<feature type="region of interest" description="Disordered" evidence="1">
    <location>
        <begin position="100"/>
        <end position="127"/>
    </location>
</feature>
<dbReference type="Proteomes" id="UP001059597">
    <property type="component" value="Chromosome"/>
</dbReference>